<evidence type="ECO:0000313" key="3">
    <source>
        <dbReference type="Proteomes" id="UP000014065"/>
    </source>
</evidence>
<dbReference type="OrthoDB" id="358920at2157"/>
<dbReference type="AlphaFoldDB" id="S2E1P6"/>
<name>S2E1P6_9ARCH</name>
<dbReference type="PANTHER" id="PTHR43000">
    <property type="entry name" value="DTDP-D-GLUCOSE 4,6-DEHYDRATASE-RELATED"/>
    <property type="match status" value="1"/>
</dbReference>
<evidence type="ECO:0000259" key="1">
    <source>
        <dbReference type="Pfam" id="PF16363"/>
    </source>
</evidence>
<protein>
    <submittedName>
        <fullName evidence="2">NAD dependent epimerase/dehydratase family protein</fullName>
    </submittedName>
</protein>
<dbReference type="InterPro" id="IPR036291">
    <property type="entry name" value="NAD(P)-bd_dom_sf"/>
</dbReference>
<dbReference type="InterPro" id="IPR016040">
    <property type="entry name" value="NAD(P)-bd_dom"/>
</dbReference>
<reference evidence="2 3" key="1">
    <citation type="journal article" date="2012" name="J. Bacteriol.">
        <title>Genome Sequence of "Candidatus Nitrosoarchaeum limnia" BG20, a Low-Salinity Ammonia-Oxidizing Archaeon from the San Francisco Bay Estuary.</title>
        <authorList>
            <person name="Mosier A.C."/>
            <person name="Allen E.E."/>
            <person name="Kim M."/>
            <person name="Ferriera S."/>
            <person name="Francis C.A."/>
        </authorList>
    </citation>
    <scope>NUCLEOTIDE SEQUENCE [LARGE SCALE GENOMIC DNA]</scope>
    <source>
        <strain evidence="2 3">BG20</strain>
    </source>
</reference>
<organism evidence="2 3">
    <name type="scientific">Candidatus Nitrosarchaeum limnium BG20</name>
    <dbReference type="NCBI Taxonomy" id="859192"/>
    <lineage>
        <taxon>Archaea</taxon>
        <taxon>Nitrososphaerota</taxon>
        <taxon>Nitrososphaeria</taxon>
        <taxon>Nitrosopumilales</taxon>
        <taxon>Nitrosopumilaceae</taxon>
        <taxon>Nitrosarchaeum</taxon>
    </lineage>
</organism>
<dbReference type="Proteomes" id="UP000014065">
    <property type="component" value="Unassembled WGS sequence"/>
</dbReference>
<accession>S2E1P6</accession>
<dbReference type="Pfam" id="PF16363">
    <property type="entry name" value="GDP_Man_Dehyd"/>
    <property type="match status" value="1"/>
</dbReference>
<comment type="caution">
    <text evidence="2">The sequence shown here is derived from an EMBL/GenBank/DDBJ whole genome shotgun (WGS) entry which is preliminary data.</text>
</comment>
<feature type="domain" description="NAD(P)-binding" evidence="1">
    <location>
        <begin position="3"/>
        <end position="259"/>
    </location>
</feature>
<dbReference type="Gene3D" id="3.90.25.10">
    <property type="entry name" value="UDP-galactose 4-epimerase, domain 1"/>
    <property type="match status" value="1"/>
</dbReference>
<dbReference type="SUPFAM" id="SSF51735">
    <property type="entry name" value="NAD(P)-binding Rossmann-fold domains"/>
    <property type="match status" value="1"/>
</dbReference>
<dbReference type="Gene3D" id="3.40.50.720">
    <property type="entry name" value="NAD(P)-binding Rossmann-like Domain"/>
    <property type="match status" value="1"/>
</dbReference>
<dbReference type="RefSeq" id="WP_010192799.1">
    <property type="nucleotide sequence ID" value="NZ_AHJG01000197.1"/>
</dbReference>
<evidence type="ECO:0000313" key="2">
    <source>
        <dbReference type="EMBL" id="EPA05245.1"/>
    </source>
</evidence>
<dbReference type="EMBL" id="AHJG01000197">
    <property type="protein sequence ID" value="EPA05245.1"/>
    <property type="molecule type" value="Genomic_DNA"/>
</dbReference>
<gene>
    <name evidence="2" type="ORF">BG20_I0188</name>
</gene>
<proteinExistence type="predicted"/>
<keyword evidence="3" id="KW-1185">Reference proteome</keyword>
<sequence>MAKIHLCKVDVTDFSELSKIIIANKPDIIIHLAGETSHKKSFENPMYDVDVNLKSTLCILETIRTSKLNCKFILGSTFIVVGKPDTLPINETINCNPTTVYGTTRLASEHLCKIYQNVYDLDTLSFRITNAFGPREQYLTPTKNALNYLIYQAYCGKDVTIYNNGQFFRDIIFVTDVVSALQTIMERGKPGNLYWISSYKKTWFYEIAQWLEELTNCKIKYVDPPSYTSKVDVGNFLVDNSKLKSLGWDLKISVKDGIKYTLDYFKQNSL</sequence>